<dbReference type="PaxDb" id="2903-EOD35705"/>
<dbReference type="GeneID" id="17280976"/>
<dbReference type="Pfam" id="PF12796">
    <property type="entry name" value="Ank_2"/>
    <property type="match status" value="1"/>
</dbReference>
<dbReference type="RefSeq" id="XP_005788134.1">
    <property type="nucleotide sequence ID" value="XM_005788077.1"/>
</dbReference>
<evidence type="ECO:0000313" key="3">
    <source>
        <dbReference type="Proteomes" id="UP000013827"/>
    </source>
</evidence>
<dbReference type="AlphaFoldDB" id="A0A0D3KIX0"/>
<sequence length="100" mass="10530">MSWVVRGSAGQVQPLNKAADQTALHLAVECLVEEQSEDTALVRLLIEHGADVGALDSRRRTPLERAISGGLHAVVELLAEAAAATAGLRPVSQRGPARQT</sequence>
<evidence type="ECO:0000256" key="1">
    <source>
        <dbReference type="PROSITE-ProRule" id="PRU00023"/>
    </source>
</evidence>
<reference evidence="2" key="2">
    <citation type="submission" date="2024-10" db="UniProtKB">
        <authorList>
            <consortium name="EnsemblProtists"/>
        </authorList>
    </citation>
    <scope>IDENTIFICATION</scope>
</reference>
<accession>A0A0D3KIX0</accession>
<dbReference type="InterPro" id="IPR036770">
    <property type="entry name" value="Ankyrin_rpt-contain_sf"/>
</dbReference>
<dbReference type="InterPro" id="IPR002110">
    <property type="entry name" value="Ankyrin_rpt"/>
</dbReference>
<reference evidence="3" key="1">
    <citation type="journal article" date="2013" name="Nature">
        <title>Pan genome of the phytoplankton Emiliania underpins its global distribution.</title>
        <authorList>
            <person name="Read B.A."/>
            <person name="Kegel J."/>
            <person name="Klute M.J."/>
            <person name="Kuo A."/>
            <person name="Lefebvre S.C."/>
            <person name="Maumus F."/>
            <person name="Mayer C."/>
            <person name="Miller J."/>
            <person name="Monier A."/>
            <person name="Salamov A."/>
            <person name="Young J."/>
            <person name="Aguilar M."/>
            <person name="Claverie J.M."/>
            <person name="Frickenhaus S."/>
            <person name="Gonzalez K."/>
            <person name="Herman E.K."/>
            <person name="Lin Y.C."/>
            <person name="Napier J."/>
            <person name="Ogata H."/>
            <person name="Sarno A.F."/>
            <person name="Shmutz J."/>
            <person name="Schroeder D."/>
            <person name="de Vargas C."/>
            <person name="Verret F."/>
            <person name="von Dassow P."/>
            <person name="Valentin K."/>
            <person name="Van de Peer Y."/>
            <person name="Wheeler G."/>
            <person name="Dacks J.B."/>
            <person name="Delwiche C.F."/>
            <person name="Dyhrman S.T."/>
            <person name="Glockner G."/>
            <person name="John U."/>
            <person name="Richards T."/>
            <person name="Worden A.Z."/>
            <person name="Zhang X."/>
            <person name="Grigoriev I.V."/>
            <person name="Allen A.E."/>
            <person name="Bidle K."/>
            <person name="Borodovsky M."/>
            <person name="Bowler C."/>
            <person name="Brownlee C."/>
            <person name="Cock J.M."/>
            <person name="Elias M."/>
            <person name="Gladyshev V.N."/>
            <person name="Groth M."/>
            <person name="Guda C."/>
            <person name="Hadaegh A."/>
            <person name="Iglesias-Rodriguez M.D."/>
            <person name="Jenkins J."/>
            <person name="Jones B.M."/>
            <person name="Lawson T."/>
            <person name="Leese F."/>
            <person name="Lindquist E."/>
            <person name="Lobanov A."/>
            <person name="Lomsadze A."/>
            <person name="Malik S.B."/>
            <person name="Marsh M.E."/>
            <person name="Mackinder L."/>
            <person name="Mock T."/>
            <person name="Mueller-Roeber B."/>
            <person name="Pagarete A."/>
            <person name="Parker M."/>
            <person name="Probert I."/>
            <person name="Quesneville H."/>
            <person name="Raines C."/>
            <person name="Rensing S.A."/>
            <person name="Riano-Pachon D.M."/>
            <person name="Richier S."/>
            <person name="Rokitta S."/>
            <person name="Shiraiwa Y."/>
            <person name="Soanes D.M."/>
            <person name="van der Giezen M."/>
            <person name="Wahlund T.M."/>
            <person name="Williams B."/>
            <person name="Wilson W."/>
            <person name="Wolfe G."/>
            <person name="Wurch L.L."/>
        </authorList>
    </citation>
    <scope>NUCLEOTIDE SEQUENCE</scope>
</reference>
<dbReference type="EnsemblProtists" id="EOD35705">
    <property type="protein sequence ID" value="EOD35705"/>
    <property type="gene ID" value="EMIHUDRAFT_252583"/>
</dbReference>
<keyword evidence="1" id="KW-0040">ANK repeat</keyword>
<proteinExistence type="predicted"/>
<dbReference type="PROSITE" id="PS50297">
    <property type="entry name" value="ANK_REP_REGION"/>
    <property type="match status" value="1"/>
</dbReference>
<name>A0A0D3KIX0_EMIH1</name>
<dbReference type="SUPFAM" id="SSF48403">
    <property type="entry name" value="Ankyrin repeat"/>
    <property type="match status" value="1"/>
</dbReference>
<keyword evidence="3" id="KW-1185">Reference proteome</keyword>
<evidence type="ECO:0008006" key="4">
    <source>
        <dbReference type="Google" id="ProtNLM"/>
    </source>
</evidence>
<dbReference type="KEGG" id="ehx:EMIHUDRAFT_252583"/>
<feature type="repeat" description="ANK" evidence="1">
    <location>
        <begin position="19"/>
        <end position="57"/>
    </location>
</feature>
<dbReference type="SMART" id="SM00248">
    <property type="entry name" value="ANK"/>
    <property type="match status" value="2"/>
</dbReference>
<evidence type="ECO:0000313" key="2">
    <source>
        <dbReference type="EnsemblProtists" id="EOD35705"/>
    </source>
</evidence>
<dbReference type="HOGENOM" id="CLU_2311488_0_0_1"/>
<dbReference type="Proteomes" id="UP000013827">
    <property type="component" value="Unassembled WGS sequence"/>
</dbReference>
<organism evidence="2 3">
    <name type="scientific">Emiliania huxleyi (strain CCMP1516)</name>
    <dbReference type="NCBI Taxonomy" id="280463"/>
    <lineage>
        <taxon>Eukaryota</taxon>
        <taxon>Haptista</taxon>
        <taxon>Haptophyta</taxon>
        <taxon>Prymnesiophyceae</taxon>
        <taxon>Isochrysidales</taxon>
        <taxon>Noelaerhabdaceae</taxon>
        <taxon>Emiliania</taxon>
    </lineage>
</organism>
<protein>
    <recommendedName>
        <fullName evidence="4">Ankyrin repeat protein</fullName>
    </recommendedName>
</protein>
<dbReference type="PROSITE" id="PS50088">
    <property type="entry name" value="ANK_REPEAT"/>
    <property type="match status" value="1"/>
</dbReference>
<dbReference type="Gene3D" id="1.25.40.20">
    <property type="entry name" value="Ankyrin repeat-containing domain"/>
    <property type="match status" value="1"/>
</dbReference>